<dbReference type="KEGG" id="llu:AKJ09_06202"/>
<dbReference type="InterPro" id="IPR012347">
    <property type="entry name" value="Ferritin-like"/>
</dbReference>
<gene>
    <name evidence="1" type="ORF">AKJ09_06202</name>
</gene>
<protein>
    <recommendedName>
        <fullName evidence="3">Ferritin/DPS protein domain-containing protein</fullName>
    </recommendedName>
</protein>
<evidence type="ECO:0000313" key="2">
    <source>
        <dbReference type="Proteomes" id="UP000064967"/>
    </source>
</evidence>
<sequence length="218" mass="23835">MTPEAFVAELDAQNEIALARIREASTACEVGPDLTITKLLMLALKNELEATECAAAWLPTTPEVSVKLALARQAGDEAKHYRLIQKRLAELGVETKNHDPMAGGKSPLLTWLVGLEGTVARVAAGQFTREALAIVRNDEFAKFARAQGDETTARLYEEIIQPDETHHHELGRRLLLELATTDEAQSAAREASKRVLAMAEELQEIARLKMGISRAPGC</sequence>
<dbReference type="Proteomes" id="UP000064967">
    <property type="component" value="Chromosome"/>
</dbReference>
<proteinExistence type="predicted"/>
<dbReference type="AlphaFoldDB" id="A0A0K1Q179"/>
<dbReference type="EMBL" id="CP012333">
    <property type="protein sequence ID" value="AKU99538.1"/>
    <property type="molecule type" value="Genomic_DNA"/>
</dbReference>
<dbReference type="CDD" id="cd00657">
    <property type="entry name" value="Ferritin_like"/>
    <property type="match status" value="1"/>
</dbReference>
<dbReference type="OrthoDB" id="5507165at2"/>
<organism evidence="1 2">
    <name type="scientific">Labilithrix luteola</name>
    <dbReference type="NCBI Taxonomy" id="1391654"/>
    <lineage>
        <taxon>Bacteria</taxon>
        <taxon>Pseudomonadati</taxon>
        <taxon>Myxococcota</taxon>
        <taxon>Polyangia</taxon>
        <taxon>Polyangiales</taxon>
        <taxon>Labilitrichaceae</taxon>
        <taxon>Labilithrix</taxon>
    </lineage>
</organism>
<dbReference type="RefSeq" id="WP_146650977.1">
    <property type="nucleotide sequence ID" value="NZ_CP012333.1"/>
</dbReference>
<dbReference type="Gene3D" id="1.20.1260.10">
    <property type="match status" value="1"/>
</dbReference>
<dbReference type="STRING" id="1391654.AKJ09_06202"/>
<dbReference type="SUPFAM" id="SSF47240">
    <property type="entry name" value="Ferritin-like"/>
    <property type="match status" value="1"/>
</dbReference>
<dbReference type="InterPro" id="IPR009078">
    <property type="entry name" value="Ferritin-like_SF"/>
</dbReference>
<reference evidence="1 2" key="1">
    <citation type="submission" date="2015-08" db="EMBL/GenBank/DDBJ databases">
        <authorList>
            <person name="Babu N.S."/>
            <person name="Beckwith C.J."/>
            <person name="Beseler K.G."/>
            <person name="Brison A."/>
            <person name="Carone J.V."/>
            <person name="Caskin T.P."/>
            <person name="Diamond M."/>
            <person name="Durham M.E."/>
            <person name="Foxe J.M."/>
            <person name="Go M."/>
            <person name="Henderson B.A."/>
            <person name="Jones I.B."/>
            <person name="McGettigan J.A."/>
            <person name="Micheletti S.J."/>
            <person name="Nasrallah M.E."/>
            <person name="Ortiz D."/>
            <person name="Piller C.R."/>
            <person name="Privatt S.R."/>
            <person name="Schneider S.L."/>
            <person name="Sharp S."/>
            <person name="Smith T.C."/>
            <person name="Stanton J.D."/>
            <person name="Ullery H.E."/>
            <person name="Wilson R.J."/>
            <person name="Serrano M.G."/>
            <person name="Buck G."/>
            <person name="Lee V."/>
            <person name="Wang Y."/>
            <person name="Carvalho R."/>
            <person name="Voegtly L."/>
            <person name="Shi R."/>
            <person name="Duckworth R."/>
            <person name="Johnson A."/>
            <person name="Loviza R."/>
            <person name="Walstead R."/>
            <person name="Shah Z."/>
            <person name="Kiflezghi M."/>
            <person name="Wade K."/>
            <person name="Ball S.L."/>
            <person name="Bradley K.W."/>
            <person name="Asai D.J."/>
            <person name="Bowman C.A."/>
            <person name="Russell D.A."/>
            <person name="Pope W.H."/>
            <person name="Jacobs-Sera D."/>
            <person name="Hendrix R.W."/>
            <person name="Hatfull G.F."/>
        </authorList>
    </citation>
    <scope>NUCLEOTIDE SEQUENCE [LARGE SCALE GENOMIC DNA]</scope>
    <source>
        <strain evidence="1 2">DSM 27648</strain>
    </source>
</reference>
<evidence type="ECO:0008006" key="3">
    <source>
        <dbReference type="Google" id="ProtNLM"/>
    </source>
</evidence>
<name>A0A0K1Q179_9BACT</name>
<accession>A0A0K1Q179</accession>
<keyword evidence="2" id="KW-1185">Reference proteome</keyword>
<evidence type="ECO:0000313" key="1">
    <source>
        <dbReference type="EMBL" id="AKU99538.1"/>
    </source>
</evidence>